<sequence length="114" mass="11624">MDPNGPTIDTDADASSGPAAGTRPLSLPERVRSALGFLPGPVRWVVVGLVGSTLVVAGIAMLVLPGPGLLTVFAGVAILAAEFTWAEILLHRMKAAGAATWSLIRRKPRSGAAG</sequence>
<dbReference type="Proteomes" id="UP000293764">
    <property type="component" value="Unassembled WGS sequence"/>
</dbReference>
<dbReference type="Pfam" id="PF09656">
    <property type="entry name" value="PGPGW"/>
    <property type="match status" value="1"/>
</dbReference>
<comment type="caution">
    <text evidence="3">The sequence shown here is derived from an EMBL/GenBank/DDBJ whole genome shotgun (WGS) entry which is preliminary data.</text>
</comment>
<evidence type="ECO:0000313" key="3">
    <source>
        <dbReference type="EMBL" id="RYV51082.1"/>
    </source>
</evidence>
<reference evidence="3 4" key="1">
    <citation type="submission" date="2019-01" db="EMBL/GenBank/DDBJ databases">
        <title>Novel species of Cellulomonas.</title>
        <authorList>
            <person name="Liu Q."/>
            <person name="Xin Y.-H."/>
        </authorList>
    </citation>
    <scope>NUCLEOTIDE SEQUENCE [LARGE SCALE GENOMIC DNA]</scope>
    <source>
        <strain evidence="3 4">HLT2-17</strain>
    </source>
</reference>
<dbReference type="AlphaFoldDB" id="A0A4Q5MZ24"/>
<accession>A0A4Q5MZ24</accession>
<keyword evidence="2" id="KW-0812">Transmembrane</keyword>
<proteinExistence type="predicted"/>
<gene>
    <name evidence="3" type="ORF">EUA98_10600</name>
</gene>
<evidence type="ECO:0008006" key="5">
    <source>
        <dbReference type="Google" id="ProtNLM"/>
    </source>
</evidence>
<evidence type="ECO:0000256" key="2">
    <source>
        <dbReference type="SAM" id="Phobius"/>
    </source>
</evidence>
<dbReference type="InterPro" id="IPR019099">
    <property type="entry name" value="Uncharacterised_PGPGW_TM"/>
</dbReference>
<keyword evidence="4" id="KW-1185">Reference proteome</keyword>
<feature type="transmembrane region" description="Helical" evidence="2">
    <location>
        <begin position="70"/>
        <end position="90"/>
    </location>
</feature>
<protein>
    <recommendedName>
        <fullName evidence="5">TIGR02611 family protein</fullName>
    </recommendedName>
</protein>
<dbReference type="RefSeq" id="WP_130102652.1">
    <property type="nucleotide sequence ID" value="NZ_SDWW01000022.1"/>
</dbReference>
<evidence type="ECO:0000256" key="1">
    <source>
        <dbReference type="SAM" id="MobiDB-lite"/>
    </source>
</evidence>
<dbReference type="EMBL" id="SDWW01000022">
    <property type="protein sequence ID" value="RYV51082.1"/>
    <property type="molecule type" value="Genomic_DNA"/>
</dbReference>
<organism evidence="3 4">
    <name type="scientific">Pengzhenrongella frigida</name>
    <dbReference type="NCBI Taxonomy" id="1259133"/>
    <lineage>
        <taxon>Bacteria</taxon>
        <taxon>Bacillati</taxon>
        <taxon>Actinomycetota</taxon>
        <taxon>Actinomycetes</taxon>
        <taxon>Micrococcales</taxon>
        <taxon>Pengzhenrongella</taxon>
    </lineage>
</organism>
<keyword evidence="2" id="KW-0472">Membrane</keyword>
<name>A0A4Q5MZ24_9MICO</name>
<feature type="transmembrane region" description="Helical" evidence="2">
    <location>
        <begin position="42"/>
        <end position="64"/>
    </location>
</feature>
<evidence type="ECO:0000313" key="4">
    <source>
        <dbReference type="Proteomes" id="UP000293764"/>
    </source>
</evidence>
<keyword evidence="2" id="KW-1133">Transmembrane helix</keyword>
<dbReference type="OrthoDB" id="3295542at2"/>
<feature type="region of interest" description="Disordered" evidence="1">
    <location>
        <begin position="1"/>
        <end position="25"/>
    </location>
</feature>